<dbReference type="PANTHER" id="PTHR42978">
    <property type="entry name" value="QUORUM-QUENCHING LACTONASE YTNP-RELATED-RELATED"/>
    <property type="match status" value="1"/>
</dbReference>
<name>X1BSC4_9ZZZZ</name>
<dbReference type="SUPFAM" id="SSF56281">
    <property type="entry name" value="Metallo-hydrolase/oxidoreductase"/>
    <property type="match status" value="1"/>
</dbReference>
<evidence type="ECO:0000256" key="1">
    <source>
        <dbReference type="ARBA" id="ARBA00007749"/>
    </source>
</evidence>
<feature type="domain" description="Metallo-beta-lactamase" evidence="5">
    <location>
        <begin position="51"/>
        <end position="237"/>
    </location>
</feature>
<dbReference type="CDD" id="cd16281">
    <property type="entry name" value="metallo-hydrolase-like_MBL-fold"/>
    <property type="match status" value="1"/>
</dbReference>
<evidence type="ECO:0000313" key="6">
    <source>
        <dbReference type="EMBL" id="GAG98639.1"/>
    </source>
</evidence>
<dbReference type="Gene3D" id="3.60.15.10">
    <property type="entry name" value="Ribonuclease Z/Hydroxyacylglutathione hydrolase-like"/>
    <property type="match status" value="1"/>
</dbReference>
<comment type="similarity">
    <text evidence="1">Belongs to the metallo-beta-lactamase superfamily.</text>
</comment>
<dbReference type="GO" id="GO:0016787">
    <property type="term" value="F:hydrolase activity"/>
    <property type="evidence" value="ECO:0007669"/>
    <property type="project" value="UniProtKB-KW"/>
</dbReference>
<dbReference type="GO" id="GO:0046872">
    <property type="term" value="F:metal ion binding"/>
    <property type="evidence" value="ECO:0007669"/>
    <property type="project" value="UniProtKB-KW"/>
</dbReference>
<protein>
    <recommendedName>
        <fullName evidence="5">Metallo-beta-lactamase domain-containing protein</fullName>
    </recommendedName>
</protein>
<reference evidence="6" key="1">
    <citation type="journal article" date="2014" name="Front. Microbiol.">
        <title>High frequency of phylogenetically diverse reductive dehalogenase-homologous genes in deep subseafloor sedimentary metagenomes.</title>
        <authorList>
            <person name="Kawai M."/>
            <person name="Futagami T."/>
            <person name="Toyoda A."/>
            <person name="Takaki Y."/>
            <person name="Nishi S."/>
            <person name="Hori S."/>
            <person name="Arai W."/>
            <person name="Tsubouchi T."/>
            <person name="Morono Y."/>
            <person name="Uchiyama I."/>
            <person name="Ito T."/>
            <person name="Fujiyama A."/>
            <person name="Inagaki F."/>
            <person name="Takami H."/>
        </authorList>
    </citation>
    <scope>NUCLEOTIDE SEQUENCE</scope>
    <source>
        <strain evidence="6">Expedition CK06-06</strain>
    </source>
</reference>
<evidence type="ECO:0000256" key="3">
    <source>
        <dbReference type="ARBA" id="ARBA00022801"/>
    </source>
</evidence>
<keyword evidence="4" id="KW-0862">Zinc</keyword>
<keyword evidence="2" id="KW-0479">Metal-binding</keyword>
<feature type="non-terminal residue" evidence="6">
    <location>
        <position position="240"/>
    </location>
</feature>
<keyword evidence="3" id="KW-0378">Hydrolase</keyword>
<proteinExistence type="inferred from homology"/>
<dbReference type="PANTHER" id="PTHR42978:SF6">
    <property type="entry name" value="QUORUM-QUENCHING LACTONASE YTNP-RELATED"/>
    <property type="match status" value="1"/>
</dbReference>
<dbReference type="SMART" id="SM00849">
    <property type="entry name" value="Lactamase_B"/>
    <property type="match status" value="1"/>
</dbReference>
<evidence type="ECO:0000256" key="2">
    <source>
        <dbReference type="ARBA" id="ARBA00022723"/>
    </source>
</evidence>
<comment type="caution">
    <text evidence="6">The sequence shown here is derived from an EMBL/GenBank/DDBJ whole genome shotgun (WGS) entry which is preliminary data.</text>
</comment>
<accession>X1BSC4</accession>
<dbReference type="Pfam" id="PF00753">
    <property type="entry name" value="Lactamase_B"/>
    <property type="match status" value="1"/>
</dbReference>
<dbReference type="EMBL" id="BART01021304">
    <property type="protein sequence ID" value="GAG98639.1"/>
    <property type="molecule type" value="Genomic_DNA"/>
</dbReference>
<dbReference type="InterPro" id="IPR001279">
    <property type="entry name" value="Metallo-B-lactamas"/>
</dbReference>
<dbReference type="AlphaFoldDB" id="X1BSC4"/>
<evidence type="ECO:0000259" key="5">
    <source>
        <dbReference type="SMART" id="SM00849"/>
    </source>
</evidence>
<dbReference type="InterPro" id="IPR036866">
    <property type="entry name" value="RibonucZ/Hydroxyglut_hydro"/>
</dbReference>
<organism evidence="6">
    <name type="scientific">marine sediment metagenome</name>
    <dbReference type="NCBI Taxonomy" id="412755"/>
    <lineage>
        <taxon>unclassified sequences</taxon>
        <taxon>metagenomes</taxon>
        <taxon>ecological metagenomes</taxon>
    </lineage>
</organism>
<dbReference type="InterPro" id="IPR051013">
    <property type="entry name" value="MBL_superfamily_lactonases"/>
</dbReference>
<evidence type="ECO:0000256" key="4">
    <source>
        <dbReference type="ARBA" id="ARBA00022833"/>
    </source>
</evidence>
<gene>
    <name evidence="6" type="ORF">S01H4_39348</name>
</gene>
<sequence length="240" mass="27170">MENITKIGNFECIPLSDGKFWLDGGAMFGVIPKVFWQKTNPSDEKNRILLGLHPLLIKHPEINMLIDTGIGDKFDEKFKGIYVVDKSETIEASLVKYGLKTSDIDKVVITHLHFDHAGGNTYYSKEGEAVPKFPNATYIIQKKEWDAALEPNPRSGASYLEENFMPLESHNQLQLIDGEVEIFPHIRCVHTGGHTEGHQIVIIEDDDSGAIYWADLIPTTSHIRIPYIMGYDLFPLDVFR</sequence>